<comment type="caution">
    <text evidence="7">The sequence shown here is derived from an EMBL/GenBank/DDBJ whole genome shotgun (WGS) entry which is preliminary data.</text>
</comment>
<keyword evidence="2" id="KW-0132">Cell division</keyword>
<evidence type="ECO:0000256" key="5">
    <source>
        <dbReference type="ARBA" id="ARBA00023306"/>
    </source>
</evidence>
<keyword evidence="4" id="KW-0226">DNA condensation</keyword>
<keyword evidence="1" id="KW-0963">Cytoplasm</keyword>
<dbReference type="Gene3D" id="1.10.10.2250">
    <property type="match status" value="1"/>
</dbReference>
<evidence type="ECO:0000256" key="4">
    <source>
        <dbReference type="ARBA" id="ARBA00023067"/>
    </source>
</evidence>
<feature type="compositionally biased region" description="Acidic residues" evidence="6">
    <location>
        <begin position="230"/>
        <end position="244"/>
    </location>
</feature>
<proteinExistence type="predicted"/>
<keyword evidence="8" id="KW-1185">Reference proteome</keyword>
<keyword evidence="3" id="KW-0159">Chromosome partition</keyword>
<protein>
    <submittedName>
        <fullName evidence="7">Chromosome partition protein MukE</fullName>
    </submittedName>
</protein>
<reference evidence="7 8" key="1">
    <citation type="journal article" date="2022" name="Environ. Microbiol. Rep.">
        <title>Eco-phylogenetic analyses reveal divergent evolution of vitamin B12 metabolism in the marine bacterial family 'Psychromonadaceae'.</title>
        <authorList>
            <person name="Jin X."/>
            <person name="Yang Y."/>
            <person name="Cao H."/>
            <person name="Gao B."/>
            <person name="Zhao Z."/>
        </authorList>
    </citation>
    <scope>NUCLEOTIDE SEQUENCE [LARGE SCALE GENOMIC DNA]</scope>
    <source>
        <strain evidence="7 8">MKS20</strain>
    </source>
</reference>
<dbReference type="NCBIfam" id="NF003602">
    <property type="entry name" value="PRK05256.1"/>
    <property type="match status" value="1"/>
</dbReference>
<evidence type="ECO:0000313" key="8">
    <source>
        <dbReference type="Proteomes" id="UP001201273"/>
    </source>
</evidence>
<feature type="compositionally biased region" description="Basic and acidic residues" evidence="6">
    <location>
        <begin position="212"/>
        <end position="228"/>
    </location>
</feature>
<dbReference type="InterPro" id="IPR042037">
    <property type="entry name" value="MukE_C"/>
</dbReference>
<dbReference type="RefSeq" id="WP_233054553.1">
    <property type="nucleotide sequence ID" value="NZ_JAIMJA010000025.1"/>
</dbReference>
<dbReference type="Proteomes" id="UP001201273">
    <property type="component" value="Unassembled WGS sequence"/>
</dbReference>
<evidence type="ECO:0000256" key="1">
    <source>
        <dbReference type="ARBA" id="ARBA00022490"/>
    </source>
</evidence>
<feature type="region of interest" description="Disordered" evidence="6">
    <location>
        <begin position="212"/>
        <end position="244"/>
    </location>
</feature>
<dbReference type="Gene3D" id="1.10.10.2260">
    <property type="entry name" value="MukE-like family, C-terminal domain"/>
    <property type="match status" value="1"/>
</dbReference>
<dbReference type="InterPro" id="IPR042038">
    <property type="entry name" value="MukE_N"/>
</dbReference>
<name>A0ABS8WHH2_9GAMM</name>
<gene>
    <name evidence="7" type="primary">mukE</name>
    <name evidence="7" type="ORF">K6Y31_18785</name>
</gene>
<evidence type="ECO:0000313" key="7">
    <source>
        <dbReference type="EMBL" id="MCE2596825.1"/>
    </source>
</evidence>
<keyword evidence="5" id="KW-0131">Cell cycle</keyword>
<organism evidence="7 8">
    <name type="scientific">Motilimonas cestriensis</name>
    <dbReference type="NCBI Taxonomy" id="2742685"/>
    <lineage>
        <taxon>Bacteria</taxon>
        <taxon>Pseudomonadati</taxon>
        <taxon>Pseudomonadota</taxon>
        <taxon>Gammaproteobacteria</taxon>
        <taxon>Alteromonadales</taxon>
        <taxon>Alteromonadales genera incertae sedis</taxon>
        <taxon>Motilimonas</taxon>
    </lineage>
</organism>
<accession>A0ABS8WHH2</accession>
<dbReference type="Pfam" id="PF04288">
    <property type="entry name" value="MukE"/>
    <property type="match status" value="1"/>
</dbReference>
<evidence type="ECO:0000256" key="3">
    <source>
        <dbReference type="ARBA" id="ARBA00022829"/>
    </source>
</evidence>
<evidence type="ECO:0000256" key="2">
    <source>
        <dbReference type="ARBA" id="ARBA00022618"/>
    </source>
</evidence>
<evidence type="ECO:0000256" key="6">
    <source>
        <dbReference type="SAM" id="MobiDB-lite"/>
    </source>
</evidence>
<dbReference type="EMBL" id="JAIMJA010000025">
    <property type="protein sequence ID" value="MCE2596825.1"/>
    <property type="molecule type" value="Genomic_DNA"/>
</dbReference>
<sequence>MQITDLNDSTEQYISQDLARAVANPLFPQIDAQLRSGRHICNDDFQAHSYLADAYEALEYFYRRYQVELIKAPEGFFYLRPKSNALLGRSVLSELDMLVGKVLCYLYLSPERLANEGVFTLTELLEELANLADETQLLRMVNQRSGGSDLDKQKLKEKVKGCLRRFRRLGMVTLIGGVDKFTLNEAIFRFGADVRTDEDPREVQMRLIREGEAIVHDDDMPTDEKLQQSDDADSDNEEQLGLEV</sequence>
<dbReference type="InterPro" id="IPR007385">
    <property type="entry name" value="Scp_MukE"/>
</dbReference>